<dbReference type="InterPro" id="IPR036389">
    <property type="entry name" value="RNase_III_sf"/>
</dbReference>
<dbReference type="InterPro" id="IPR011907">
    <property type="entry name" value="RNase_III"/>
</dbReference>
<dbReference type="EC" id="3.1.26.3" evidence="9"/>
<evidence type="ECO:0000256" key="7">
    <source>
        <dbReference type="ARBA" id="ARBA00022801"/>
    </source>
</evidence>
<evidence type="ECO:0000256" key="3">
    <source>
        <dbReference type="ARBA" id="ARBA00022552"/>
    </source>
</evidence>
<dbReference type="Pfam" id="PF14622">
    <property type="entry name" value="Ribonucleas_3_3"/>
    <property type="match status" value="1"/>
</dbReference>
<evidence type="ECO:0000313" key="13">
    <source>
        <dbReference type="Proteomes" id="UP000886865"/>
    </source>
</evidence>
<dbReference type="PANTHER" id="PTHR11207:SF0">
    <property type="entry name" value="RIBONUCLEASE 3"/>
    <property type="match status" value="1"/>
</dbReference>
<dbReference type="GO" id="GO:0006397">
    <property type="term" value="P:mRNA processing"/>
    <property type="evidence" value="ECO:0007669"/>
    <property type="project" value="UniProtKB-UniRule"/>
</dbReference>
<name>A0A9D1JX05_9BACT</name>
<dbReference type="SUPFAM" id="SSF69065">
    <property type="entry name" value="RNase III domain-like"/>
    <property type="match status" value="1"/>
</dbReference>
<evidence type="ECO:0000256" key="5">
    <source>
        <dbReference type="ARBA" id="ARBA00022722"/>
    </source>
</evidence>
<feature type="domain" description="RNase III" evidence="11">
    <location>
        <begin position="10"/>
        <end position="140"/>
    </location>
</feature>
<dbReference type="GO" id="GO:0005737">
    <property type="term" value="C:cytoplasm"/>
    <property type="evidence" value="ECO:0007669"/>
    <property type="project" value="UniProtKB-SubCell"/>
</dbReference>
<feature type="domain" description="DRBM" evidence="10">
    <location>
        <begin position="170"/>
        <end position="239"/>
    </location>
</feature>
<dbReference type="PROSITE" id="PS50137">
    <property type="entry name" value="DS_RBD"/>
    <property type="match status" value="1"/>
</dbReference>
<comment type="caution">
    <text evidence="12">The sequence shown here is derived from an EMBL/GenBank/DDBJ whole genome shotgun (WGS) entry which is preliminary data.</text>
</comment>
<evidence type="ECO:0000259" key="10">
    <source>
        <dbReference type="PROSITE" id="PS50137"/>
    </source>
</evidence>
<dbReference type="FunFam" id="1.10.1520.10:FF:000001">
    <property type="entry name" value="Ribonuclease 3"/>
    <property type="match status" value="1"/>
</dbReference>
<dbReference type="HAMAP" id="MF_00104">
    <property type="entry name" value="RNase_III"/>
    <property type="match status" value="1"/>
</dbReference>
<keyword evidence="9" id="KW-0479">Metal-binding</keyword>
<dbReference type="SMART" id="SM00535">
    <property type="entry name" value="RIBOc"/>
    <property type="match status" value="1"/>
</dbReference>
<evidence type="ECO:0000256" key="1">
    <source>
        <dbReference type="ARBA" id="ARBA00000109"/>
    </source>
</evidence>
<dbReference type="PANTHER" id="PTHR11207">
    <property type="entry name" value="RIBONUCLEASE III"/>
    <property type="match status" value="1"/>
</dbReference>
<comment type="similarity">
    <text evidence="2">Belongs to the ribonuclease III family.</text>
</comment>
<evidence type="ECO:0000256" key="8">
    <source>
        <dbReference type="ARBA" id="ARBA00022884"/>
    </source>
</evidence>
<dbReference type="Proteomes" id="UP000886865">
    <property type="component" value="Unassembled WGS sequence"/>
</dbReference>
<keyword evidence="4 9" id="KW-0507">mRNA processing</keyword>
<feature type="binding site" evidence="9">
    <location>
        <position position="129"/>
    </location>
    <ligand>
        <name>Mg(2+)</name>
        <dbReference type="ChEBI" id="CHEBI:18420"/>
    </ligand>
</feature>
<dbReference type="NCBIfam" id="TIGR02191">
    <property type="entry name" value="RNaseIII"/>
    <property type="match status" value="1"/>
</dbReference>
<dbReference type="CDD" id="cd00593">
    <property type="entry name" value="RIBOc"/>
    <property type="match status" value="1"/>
</dbReference>
<keyword evidence="7 9" id="KW-0378">Hydrolase</keyword>
<reference evidence="12" key="2">
    <citation type="journal article" date="2021" name="PeerJ">
        <title>Extensive microbial diversity within the chicken gut microbiome revealed by metagenomics and culture.</title>
        <authorList>
            <person name="Gilroy R."/>
            <person name="Ravi A."/>
            <person name="Getino M."/>
            <person name="Pursley I."/>
            <person name="Horton D.L."/>
            <person name="Alikhan N.F."/>
            <person name="Baker D."/>
            <person name="Gharbi K."/>
            <person name="Hall N."/>
            <person name="Watson M."/>
            <person name="Adriaenssens E.M."/>
            <person name="Foster-Nyarko E."/>
            <person name="Jarju S."/>
            <person name="Secka A."/>
            <person name="Antonio M."/>
            <person name="Oren A."/>
            <person name="Chaudhuri R.R."/>
            <person name="La Ragione R."/>
            <person name="Hildebrand F."/>
            <person name="Pallen M.J."/>
        </authorList>
    </citation>
    <scope>NUCLEOTIDE SEQUENCE</scope>
    <source>
        <strain evidence="12">CHK152-2871</strain>
    </source>
</reference>
<feature type="active site" evidence="9">
    <location>
        <position position="129"/>
    </location>
</feature>
<dbReference type="SMART" id="SM00358">
    <property type="entry name" value="DSRM"/>
    <property type="match status" value="1"/>
</dbReference>
<dbReference type="GO" id="GO:0003725">
    <property type="term" value="F:double-stranded RNA binding"/>
    <property type="evidence" value="ECO:0007669"/>
    <property type="project" value="TreeGrafter"/>
</dbReference>
<dbReference type="GO" id="GO:0046872">
    <property type="term" value="F:metal ion binding"/>
    <property type="evidence" value="ECO:0007669"/>
    <property type="project" value="UniProtKB-KW"/>
</dbReference>
<comment type="subunit">
    <text evidence="9">Homodimer.</text>
</comment>
<keyword evidence="9" id="KW-0819">tRNA processing</keyword>
<dbReference type="PROSITE" id="PS00517">
    <property type="entry name" value="RNASE_3_1"/>
    <property type="match status" value="1"/>
</dbReference>
<keyword evidence="9" id="KW-0963">Cytoplasm</keyword>
<evidence type="ECO:0000259" key="11">
    <source>
        <dbReference type="PROSITE" id="PS50142"/>
    </source>
</evidence>
<dbReference type="SUPFAM" id="SSF54768">
    <property type="entry name" value="dsRNA-binding domain-like"/>
    <property type="match status" value="1"/>
</dbReference>
<dbReference type="GO" id="GO:0019843">
    <property type="term" value="F:rRNA binding"/>
    <property type="evidence" value="ECO:0007669"/>
    <property type="project" value="UniProtKB-KW"/>
</dbReference>
<dbReference type="GO" id="GO:0006364">
    <property type="term" value="P:rRNA processing"/>
    <property type="evidence" value="ECO:0007669"/>
    <property type="project" value="UniProtKB-UniRule"/>
</dbReference>
<comment type="function">
    <text evidence="9">Digests double-stranded RNA. Involved in the processing of primary rRNA transcript to yield the immediate precursors to the large and small rRNAs (23S and 16S). Processes some mRNAs, and tRNAs when they are encoded in the rRNA operon. Processes pre-crRNA and tracrRNA of type II CRISPR loci if present in the organism.</text>
</comment>
<organism evidence="12 13">
    <name type="scientific">Candidatus Galligastranaerophilus intestinavium</name>
    <dbReference type="NCBI Taxonomy" id="2840836"/>
    <lineage>
        <taxon>Bacteria</taxon>
        <taxon>Candidatus Galligastranaerophilus</taxon>
    </lineage>
</organism>
<accession>A0A9D1JX05</accession>
<reference evidence="12" key="1">
    <citation type="submission" date="2020-10" db="EMBL/GenBank/DDBJ databases">
        <authorList>
            <person name="Gilroy R."/>
        </authorList>
    </citation>
    <scope>NUCLEOTIDE SEQUENCE</scope>
    <source>
        <strain evidence="12">CHK152-2871</strain>
    </source>
</reference>
<dbReference type="GO" id="GO:0008033">
    <property type="term" value="P:tRNA processing"/>
    <property type="evidence" value="ECO:0007669"/>
    <property type="project" value="UniProtKB-KW"/>
</dbReference>
<keyword evidence="3 9" id="KW-0698">rRNA processing</keyword>
<dbReference type="Pfam" id="PF00035">
    <property type="entry name" value="dsrm"/>
    <property type="match status" value="1"/>
</dbReference>
<evidence type="ECO:0000256" key="2">
    <source>
        <dbReference type="ARBA" id="ARBA00010183"/>
    </source>
</evidence>
<evidence type="ECO:0000256" key="6">
    <source>
        <dbReference type="ARBA" id="ARBA00022759"/>
    </source>
</evidence>
<comment type="cofactor">
    <cofactor evidence="9">
        <name>Mg(2+)</name>
        <dbReference type="ChEBI" id="CHEBI:18420"/>
    </cofactor>
</comment>
<comment type="caution">
    <text evidence="9">Lacks conserved residue(s) required for the propagation of feature annotation.</text>
</comment>
<gene>
    <name evidence="9 12" type="primary">rnc</name>
    <name evidence="12" type="ORF">IAA86_01230</name>
</gene>
<feature type="active site" evidence="9">
    <location>
        <position position="57"/>
    </location>
</feature>
<proteinExistence type="inferred from homology"/>
<keyword evidence="9" id="KW-0460">Magnesium</keyword>
<evidence type="ECO:0000256" key="9">
    <source>
        <dbReference type="HAMAP-Rule" id="MF_00104"/>
    </source>
</evidence>
<dbReference type="InterPro" id="IPR000999">
    <property type="entry name" value="RNase_III_dom"/>
</dbReference>
<keyword evidence="5 9" id="KW-0540">Nuclease</keyword>
<protein>
    <recommendedName>
        <fullName evidence="9">Ribonuclease 3</fullName>
        <ecNumber evidence="9">3.1.26.3</ecNumber>
    </recommendedName>
    <alternativeName>
        <fullName evidence="9">Ribonuclease III</fullName>
        <shortName evidence="9">RNase III</shortName>
    </alternativeName>
</protein>
<feature type="binding site" evidence="9">
    <location>
        <position position="53"/>
    </location>
    <ligand>
        <name>Mg(2+)</name>
        <dbReference type="ChEBI" id="CHEBI:18420"/>
    </ligand>
</feature>
<dbReference type="GO" id="GO:0010468">
    <property type="term" value="P:regulation of gene expression"/>
    <property type="evidence" value="ECO:0007669"/>
    <property type="project" value="TreeGrafter"/>
</dbReference>
<sequence>MSISDREHLYCEFLGKLGFADSDDFSLFEKAMRHTSYVHEMDIPLECSYERLEFLGDAVLKLTISKYLYLKYPNYKEGILSKIRGEIVADKTLAQFATKIGLNNFILMSKNERKMGGEKKQSILACAFEAFLGAIYLTCKDCGYTKVEDFIISNFSCDLCEIEENLEKINPKQQLQEYTQEKNHTLPEYTLISKTGSEHNSTFEVTVSFEDKILGRGFGKSKKSAQQDAAKNALEYLKREGQWNQ</sequence>
<dbReference type="Gene3D" id="1.10.1520.10">
    <property type="entry name" value="Ribonuclease III domain"/>
    <property type="match status" value="1"/>
</dbReference>
<comment type="subcellular location">
    <subcellularLocation>
        <location evidence="9">Cytoplasm</location>
    </subcellularLocation>
</comment>
<dbReference type="GO" id="GO:0004525">
    <property type="term" value="F:ribonuclease III activity"/>
    <property type="evidence" value="ECO:0007669"/>
    <property type="project" value="UniProtKB-UniRule"/>
</dbReference>
<keyword evidence="9" id="KW-0699">rRNA-binding</keyword>
<dbReference type="CDD" id="cd10845">
    <property type="entry name" value="DSRM_RNAse_III_family"/>
    <property type="match status" value="1"/>
</dbReference>
<dbReference type="Gene3D" id="3.30.160.20">
    <property type="match status" value="1"/>
</dbReference>
<keyword evidence="8 9" id="KW-0694">RNA-binding</keyword>
<evidence type="ECO:0000313" key="12">
    <source>
        <dbReference type="EMBL" id="HIS73625.1"/>
    </source>
</evidence>
<comment type="catalytic activity">
    <reaction evidence="1 9">
        <text>Endonucleolytic cleavage to 5'-phosphomonoester.</text>
        <dbReference type="EC" id="3.1.26.3"/>
    </reaction>
</comment>
<dbReference type="InterPro" id="IPR014720">
    <property type="entry name" value="dsRBD_dom"/>
</dbReference>
<evidence type="ECO:0000256" key="4">
    <source>
        <dbReference type="ARBA" id="ARBA00022664"/>
    </source>
</evidence>
<dbReference type="PROSITE" id="PS50142">
    <property type="entry name" value="RNASE_3_2"/>
    <property type="match status" value="1"/>
</dbReference>
<keyword evidence="6 9" id="KW-0255">Endonuclease</keyword>
<dbReference type="EMBL" id="DVJQ01000010">
    <property type="protein sequence ID" value="HIS73625.1"/>
    <property type="molecule type" value="Genomic_DNA"/>
</dbReference>
<dbReference type="AlphaFoldDB" id="A0A9D1JX05"/>